<dbReference type="WBParaSite" id="GPLIN_001309700">
    <property type="protein sequence ID" value="GPLIN_001309700"/>
    <property type="gene ID" value="GPLIN_001309700"/>
</dbReference>
<feature type="region of interest" description="Disordered" evidence="1">
    <location>
        <begin position="93"/>
        <end position="117"/>
    </location>
</feature>
<protein>
    <submittedName>
        <fullName evidence="3">Uncharacterized protein</fullName>
    </submittedName>
</protein>
<evidence type="ECO:0000313" key="3">
    <source>
        <dbReference type="WBParaSite" id="GPLIN_001309700"/>
    </source>
</evidence>
<evidence type="ECO:0000256" key="1">
    <source>
        <dbReference type="SAM" id="MobiDB-lite"/>
    </source>
</evidence>
<organism evidence="2 3">
    <name type="scientific">Globodera pallida</name>
    <name type="common">Potato cyst nematode worm</name>
    <name type="synonym">Heterodera pallida</name>
    <dbReference type="NCBI Taxonomy" id="36090"/>
    <lineage>
        <taxon>Eukaryota</taxon>
        <taxon>Metazoa</taxon>
        <taxon>Ecdysozoa</taxon>
        <taxon>Nematoda</taxon>
        <taxon>Chromadorea</taxon>
        <taxon>Rhabditida</taxon>
        <taxon>Tylenchina</taxon>
        <taxon>Tylenchomorpha</taxon>
        <taxon>Tylenchoidea</taxon>
        <taxon>Heteroderidae</taxon>
        <taxon>Heteroderinae</taxon>
        <taxon>Globodera</taxon>
    </lineage>
</organism>
<feature type="compositionally biased region" description="Polar residues" evidence="1">
    <location>
        <begin position="93"/>
        <end position="102"/>
    </location>
</feature>
<evidence type="ECO:0000313" key="2">
    <source>
        <dbReference type="Proteomes" id="UP000050741"/>
    </source>
</evidence>
<reference evidence="3" key="2">
    <citation type="submission" date="2016-06" db="UniProtKB">
        <authorList>
            <consortium name="WormBaseParasite"/>
        </authorList>
    </citation>
    <scope>IDENTIFICATION</scope>
</reference>
<dbReference type="Proteomes" id="UP000050741">
    <property type="component" value="Unassembled WGS sequence"/>
</dbReference>
<keyword evidence="2" id="KW-1185">Reference proteome</keyword>
<dbReference type="AlphaFoldDB" id="A0A183CJP1"/>
<reference evidence="2" key="1">
    <citation type="submission" date="2014-05" db="EMBL/GenBank/DDBJ databases">
        <title>The genome and life-stage specific transcriptomes of Globodera pallida elucidate key aspects of plant parasitism by a cyst nematode.</title>
        <authorList>
            <person name="Cotton J.A."/>
            <person name="Lilley C.J."/>
            <person name="Jones L.M."/>
            <person name="Kikuchi T."/>
            <person name="Reid A.J."/>
            <person name="Thorpe P."/>
            <person name="Tsai I.J."/>
            <person name="Beasley H."/>
            <person name="Blok V."/>
            <person name="Cock P.J.A."/>
            <person name="Van den Akker S.E."/>
            <person name="Holroyd N."/>
            <person name="Hunt M."/>
            <person name="Mantelin S."/>
            <person name="Naghra H."/>
            <person name="Pain A."/>
            <person name="Palomares-Rius J.E."/>
            <person name="Zarowiecki M."/>
            <person name="Berriman M."/>
            <person name="Jones J.T."/>
            <person name="Urwin P.E."/>
        </authorList>
    </citation>
    <scope>NUCLEOTIDE SEQUENCE [LARGE SCALE GENOMIC DNA]</scope>
    <source>
        <strain evidence="2">Lindley</strain>
    </source>
</reference>
<name>A0A183CJP1_GLOPA</name>
<sequence length="357" mass="41093">MGVYEFSRAFLAIARRHRLQPKARAILLDLLHRIMPQDNRCPKTIAEMRKLVACDERTHNALFGEDVSLHLASRNVPLSIQPQSHYLLPVLDQQQPSTSHNSKPSKLKRPNSSSERSLCCHRDETVEFLGDLRSPGGELVEEQTLAETVAPSMFYQPDVLPTNTIFRTFSKPSTASRKKWHFCARASATKLKVNSAPFAKSNDAQCFRQTPVLDYTFTTRTETNRNDGNRLLYYHSDITELVLEKMELTPYLHNPSLCGRMVADVLFSPEFLSNKHILAEGQLSSRARLELLPPEMTQLFYESLRKLGVSRLAEEDREHWLYLARDGVNQRARDLKANRKRKFYTDEHPPLFNEEQI</sequence>
<proteinExistence type="predicted"/>
<accession>A0A183CJP1</accession>